<sequence>MEAPLPIHGAKCLTLFLNISFLLLIICLTLTHLSSPSKSHFLNPKKTNYSKILDSDDIGCKDLHNHHESQSKCSYVKSHKGCQLGSFIPYLQLFYCTFSTNPPLGFTLLILWLVLLFYLLGDTAANYFCSSLEGLSRVLNLSPSIAGATLLSLGNGAPDLFSSIASFMGDSSGGGESANSGDVGLNSILGGAFFVSSIVVGIISIFVCPSRVSVNKSSFIRDVLFFLLSILCLLVIITIGKINLWGAISFLSLYFVYVFLVSTSELCNCNSSKDRSIGSACSSPMCSTVVLLGPSKPLLSASPELGAPLLGLIIDKSPISSIIDQENHELQVGEPKGIRWCLNNIECSRFWWWFGKLLCILELPLDLPRRLTIPVISEERWSKPVAVISATLAPIFLAVIWDYYDGPPNTNQPLMFGIGASFGIVLGVFAFFTSEVSGPPRTRKCLFPWLVGGFLMSVTWTYILADELVSLLVSLGLVLGISPSILGLTVLAWGNSLGDLVSNSSMARNGGPDGIQVGISGCYAGPIFNIVVGLGLSLVFSSWAVYPSCYVIHTDTTVYETVGFLMGGLLWALVVLPIYNMRLHRFLGVGLLAIYLCFLCLKMARTLGLLQQLHVSLFHFMT</sequence>
<feature type="transmembrane region" description="Helical" evidence="12">
    <location>
        <begin position="12"/>
        <end position="33"/>
    </location>
</feature>
<keyword evidence="3" id="KW-0050">Antiport</keyword>
<feature type="transmembrane region" description="Helical" evidence="12">
    <location>
        <begin position="219"/>
        <end position="239"/>
    </location>
</feature>
<keyword evidence="9 12" id="KW-0472">Membrane</keyword>
<feature type="domain" description="Sodium/calcium exchanger membrane region" evidence="13">
    <location>
        <begin position="110"/>
        <end position="261"/>
    </location>
</feature>
<feature type="transmembrane region" description="Helical" evidence="12">
    <location>
        <begin position="446"/>
        <end position="465"/>
    </location>
</feature>
<dbReference type="InterPro" id="IPR044880">
    <property type="entry name" value="NCX_ion-bd_dom_sf"/>
</dbReference>
<evidence type="ECO:0000256" key="4">
    <source>
        <dbReference type="ARBA" id="ARBA00022538"/>
    </source>
</evidence>
<keyword evidence="8" id="KW-0915">Sodium</keyword>
<reference evidence="14 15" key="1">
    <citation type="journal article" date="2018" name="Proc. Natl. Acad. Sci. U.S.A.">
        <title>Draft genome sequence of Camellia sinensis var. sinensis provides insights into the evolution of the tea genome and tea quality.</title>
        <authorList>
            <person name="Wei C."/>
            <person name="Yang H."/>
            <person name="Wang S."/>
            <person name="Zhao J."/>
            <person name="Liu C."/>
            <person name="Gao L."/>
            <person name="Xia E."/>
            <person name="Lu Y."/>
            <person name="Tai Y."/>
            <person name="She G."/>
            <person name="Sun J."/>
            <person name="Cao H."/>
            <person name="Tong W."/>
            <person name="Gao Q."/>
            <person name="Li Y."/>
            <person name="Deng W."/>
            <person name="Jiang X."/>
            <person name="Wang W."/>
            <person name="Chen Q."/>
            <person name="Zhang S."/>
            <person name="Li H."/>
            <person name="Wu J."/>
            <person name="Wang P."/>
            <person name="Li P."/>
            <person name="Shi C."/>
            <person name="Zheng F."/>
            <person name="Jian J."/>
            <person name="Huang B."/>
            <person name="Shan D."/>
            <person name="Shi M."/>
            <person name="Fang C."/>
            <person name="Yue Y."/>
            <person name="Li F."/>
            <person name="Li D."/>
            <person name="Wei S."/>
            <person name="Han B."/>
            <person name="Jiang C."/>
            <person name="Yin Y."/>
            <person name="Xia T."/>
            <person name="Zhang Z."/>
            <person name="Bennetzen J.L."/>
            <person name="Zhao S."/>
            <person name="Wan X."/>
        </authorList>
    </citation>
    <scope>NUCLEOTIDE SEQUENCE [LARGE SCALE GENOMIC DNA]</scope>
    <source>
        <strain evidence="15">cv. Shuchazao</strain>
        <tissue evidence="14">Leaf</tissue>
    </source>
</reference>
<evidence type="ECO:0000256" key="6">
    <source>
        <dbReference type="ARBA" id="ARBA00022958"/>
    </source>
</evidence>
<dbReference type="PANTHER" id="PTHR12266">
    <property type="entry name" value="NA+/CA2+ K+ INDEPENDENT EXCHANGER"/>
    <property type="match status" value="1"/>
</dbReference>
<keyword evidence="6" id="KW-0630">Potassium</keyword>
<feature type="transmembrane region" description="Helical" evidence="12">
    <location>
        <begin position="188"/>
        <end position="207"/>
    </location>
</feature>
<dbReference type="AlphaFoldDB" id="A0A4S4DV32"/>
<evidence type="ECO:0000256" key="8">
    <source>
        <dbReference type="ARBA" id="ARBA00023053"/>
    </source>
</evidence>
<feature type="transmembrane region" description="Helical" evidence="12">
    <location>
        <begin position="385"/>
        <end position="404"/>
    </location>
</feature>
<feature type="transmembrane region" description="Helical" evidence="12">
    <location>
        <begin position="586"/>
        <end position="604"/>
    </location>
</feature>
<comment type="similarity">
    <text evidence="11">Belongs to the Ca(2+):cation antiporter (CaCA) (TC 2.A.19) family. Cation/calcium exchanger (CCX) subfamily.</text>
</comment>
<dbReference type="GO" id="GO:0016020">
    <property type="term" value="C:membrane"/>
    <property type="evidence" value="ECO:0007669"/>
    <property type="project" value="UniProtKB-SubCell"/>
</dbReference>
<dbReference type="GO" id="GO:0006814">
    <property type="term" value="P:sodium ion transport"/>
    <property type="evidence" value="ECO:0007669"/>
    <property type="project" value="UniProtKB-KW"/>
</dbReference>
<gene>
    <name evidence="14" type="ORF">TEA_019263</name>
</gene>
<dbReference type="GO" id="GO:0008324">
    <property type="term" value="F:monoatomic cation transmembrane transporter activity"/>
    <property type="evidence" value="ECO:0007669"/>
    <property type="project" value="TreeGrafter"/>
</dbReference>
<keyword evidence="15" id="KW-1185">Reference proteome</keyword>
<keyword evidence="2" id="KW-0813">Transport</keyword>
<keyword evidence="10" id="KW-0406">Ion transport</keyword>
<evidence type="ECO:0000256" key="9">
    <source>
        <dbReference type="ARBA" id="ARBA00023136"/>
    </source>
</evidence>
<dbReference type="EMBL" id="SDRB02010218">
    <property type="protein sequence ID" value="THG07163.1"/>
    <property type="molecule type" value="Genomic_DNA"/>
</dbReference>
<evidence type="ECO:0000256" key="3">
    <source>
        <dbReference type="ARBA" id="ARBA00022449"/>
    </source>
</evidence>
<name>A0A4S4DV32_CAMSN</name>
<dbReference type="PANTHER" id="PTHR12266:SF36">
    <property type="entry name" value="OS10G0436900 PROTEIN"/>
    <property type="match status" value="1"/>
</dbReference>
<evidence type="ECO:0000256" key="5">
    <source>
        <dbReference type="ARBA" id="ARBA00022692"/>
    </source>
</evidence>
<feature type="transmembrane region" description="Helical" evidence="12">
    <location>
        <begin position="558"/>
        <end position="579"/>
    </location>
</feature>
<dbReference type="GO" id="GO:0015297">
    <property type="term" value="F:antiporter activity"/>
    <property type="evidence" value="ECO:0007669"/>
    <property type="project" value="UniProtKB-KW"/>
</dbReference>
<evidence type="ECO:0000256" key="7">
    <source>
        <dbReference type="ARBA" id="ARBA00022989"/>
    </source>
</evidence>
<evidence type="ECO:0000313" key="14">
    <source>
        <dbReference type="EMBL" id="THG07163.1"/>
    </source>
</evidence>
<feature type="transmembrane region" description="Helical" evidence="12">
    <location>
        <begin position="109"/>
        <end position="129"/>
    </location>
</feature>
<feature type="transmembrane region" description="Helical" evidence="12">
    <location>
        <begin position="141"/>
        <end position="168"/>
    </location>
</feature>
<feature type="transmembrane region" description="Helical" evidence="12">
    <location>
        <begin position="471"/>
        <end position="494"/>
    </location>
</feature>
<comment type="caution">
    <text evidence="14">The sequence shown here is derived from an EMBL/GenBank/DDBJ whole genome shotgun (WGS) entry which is preliminary data.</text>
</comment>
<keyword evidence="10" id="KW-0739">Sodium transport</keyword>
<dbReference type="GO" id="GO:0006813">
    <property type="term" value="P:potassium ion transport"/>
    <property type="evidence" value="ECO:0007669"/>
    <property type="project" value="UniProtKB-KW"/>
</dbReference>
<feature type="domain" description="Sodium/calcium exchanger membrane region" evidence="13">
    <location>
        <begin position="450"/>
        <end position="602"/>
    </location>
</feature>
<keyword evidence="7 12" id="KW-1133">Transmembrane helix</keyword>
<protein>
    <recommendedName>
        <fullName evidence="13">Sodium/calcium exchanger membrane region domain-containing protein</fullName>
    </recommendedName>
</protein>
<dbReference type="Pfam" id="PF01699">
    <property type="entry name" value="Na_Ca_ex"/>
    <property type="match status" value="2"/>
</dbReference>
<dbReference type="STRING" id="542762.A0A4S4DV32"/>
<evidence type="ECO:0000256" key="1">
    <source>
        <dbReference type="ARBA" id="ARBA00004141"/>
    </source>
</evidence>
<evidence type="ECO:0000256" key="11">
    <source>
        <dbReference type="ARBA" id="ARBA00038187"/>
    </source>
</evidence>
<keyword evidence="4" id="KW-0633">Potassium transport</keyword>
<dbReference type="InterPro" id="IPR004837">
    <property type="entry name" value="NaCa_Exmemb"/>
</dbReference>
<evidence type="ECO:0000256" key="12">
    <source>
        <dbReference type="SAM" id="Phobius"/>
    </source>
</evidence>
<feature type="transmembrane region" description="Helical" evidence="12">
    <location>
        <begin position="515"/>
        <end position="546"/>
    </location>
</feature>
<evidence type="ECO:0000259" key="13">
    <source>
        <dbReference type="Pfam" id="PF01699"/>
    </source>
</evidence>
<evidence type="ECO:0000313" key="15">
    <source>
        <dbReference type="Proteomes" id="UP000306102"/>
    </source>
</evidence>
<feature type="transmembrane region" description="Helical" evidence="12">
    <location>
        <begin position="416"/>
        <end position="434"/>
    </location>
</feature>
<dbReference type="Proteomes" id="UP000306102">
    <property type="component" value="Unassembled WGS sequence"/>
</dbReference>
<dbReference type="Gene3D" id="1.20.1420.30">
    <property type="entry name" value="NCX, central ion-binding region"/>
    <property type="match status" value="2"/>
</dbReference>
<evidence type="ECO:0000256" key="10">
    <source>
        <dbReference type="ARBA" id="ARBA00023201"/>
    </source>
</evidence>
<dbReference type="InterPro" id="IPR051359">
    <property type="entry name" value="CaCA_antiporter"/>
</dbReference>
<comment type="subcellular location">
    <subcellularLocation>
        <location evidence="1">Membrane</location>
        <topology evidence="1">Multi-pass membrane protein</topology>
    </subcellularLocation>
</comment>
<proteinExistence type="inferred from homology"/>
<evidence type="ECO:0000256" key="2">
    <source>
        <dbReference type="ARBA" id="ARBA00022448"/>
    </source>
</evidence>
<accession>A0A4S4DV32</accession>
<keyword evidence="5 12" id="KW-0812">Transmembrane</keyword>
<feature type="transmembrane region" description="Helical" evidence="12">
    <location>
        <begin position="245"/>
        <end position="267"/>
    </location>
</feature>
<organism evidence="14 15">
    <name type="scientific">Camellia sinensis var. sinensis</name>
    <name type="common">China tea</name>
    <dbReference type="NCBI Taxonomy" id="542762"/>
    <lineage>
        <taxon>Eukaryota</taxon>
        <taxon>Viridiplantae</taxon>
        <taxon>Streptophyta</taxon>
        <taxon>Embryophyta</taxon>
        <taxon>Tracheophyta</taxon>
        <taxon>Spermatophyta</taxon>
        <taxon>Magnoliopsida</taxon>
        <taxon>eudicotyledons</taxon>
        <taxon>Gunneridae</taxon>
        <taxon>Pentapetalae</taxon>
        <taxon>asterids</taxon>
        <taxon>Ericales</taxon>
        <taxon>Theaceae</taxon>
        <taxon>Camellia</taxon>
    </lineage>
</organism>